<sequence length="181" mass="20181">MAAEALSTAALGKRQAFPPIPSVANRNLLCRIRAHIKTETGEVGCPDQGPDEQRYIIYRNVFDKVIDNATAYKNILTSIKKEYEGTINILHKGREDSLFLQRKLTSMASEPMTLVAYRKRASQLQNKIDVITQNTAGLEARLQAVKNSRKVKGEPTKVTLPPRDEIANVKCIPGPTFVKTF</sequence>
<dbReference type="InterPro" id="IPR032755">
    <property type="entry name" value="TSNAXIP1_N"/>
</dbReference>
<gene>
    <name evidence="4" type="ORF">scyTo_0014718</name>
</gene>
<dbReference type="AlphaFoldDB" id="A0A401NT60"/>
<dbReference type="OMA" id="CACCNIS"/>
<organism evidence="4 5">
    <name type="scientific">Scyliorhinus torazame</name>
    <name type="common">Cloudy catshark</name>
    <name type="synonym">Catulus torazame</name>
    <dbReference type="NCBI Taxonomy" id="75743"/>
    <lineage>
        <taxon>Eukaryota</taxon>
        <taxon>Metazoa</taxon>
        <taxon>Chordata</taxon>
        <taxon>Craniata</taxon>
        <taxon>Vertebrata</taxon>
        <taxon>Chondrichthyes</taxon>
        <taxon>Elasmobranchii</taxon>
        <taxon>Galeomorphii</taxon>
        <taxon>Galeoidea</taxon>
        <taxon>Carcharhiniformes</taxon>
        <taxon>Scyliorhinidae</taxon>
        <taxon>Scyliorhinus</taxon>
    </lineage>
</organism>
<dbReference type="Proteomes" id="UP000288216">
    <property type="component" value="Unassembled WGS sequence"/>
</dbReference>
<dbReference type="EMBL" id="BFAA01008004">
    <property type="protein sequence ID" value="GCB64050.1"/>
    <property type="molecule type" value="Genomic_DNA"/>
</dbReference>
<evidence type="ECO:0000313" key="5">
    <source>
        <dbReference type="Proteomes" id="UP000288216"/>
    </source>
</evidence>
<evidence type="ECO:0000313" key="4">
    <source>
        <dbReference type="EMBL" id="GCB64050.1"/>
    </source>
</evidence>
<evidence type="ECO:0000256" key="1">
    <source>
        <dbReference type="ARBA" id="ARBA00023054"/>
    </source>
</evidence>
<reference evidence="4 5" key="1">
    <citation type="journal article" date="2018" name="Nat. Ecol. Evol.">
        <title>Shark genomes provide insights into elasmobranch evolution and the origin of vertebrates.</title>
        <authorList>
            <person name="Hara Y"/>
            <person name="Yamaguchi K"/>
            <person name="Onimaru K"/>
            <person name="Kadota M"/>
            <person name="Koyanagi M"/>
            <person name="Keeley SD"/>
            <person name="Tatsumi K"/>
            <person name="Tanaka K"/>
            <person name="Motone F"/>
            <person name="Kageyama Y"/>
            <person name="Nozu R"/>
            <person name="Adachi N"/>
            <person name="Nishimura O"/>
            <person name="Nakagawa R"/>
            <person name="Tanegashima C"/>
            <person name="Kiyatake I"/>
            <person name="Matsumoto R"/>
            <person name="Murakumo K"/>
            <person name="Nishida K"/>
            <person name="Terakita A"/>
            <person name="Kuratani S"/>
            <person name="Sato K"/>
            <person name="Hyodo S Kuraku.S."/>
        </authorList>
    </citation>
    <scope>NUCLEOTIDE SEQUENCE [LARGE SCALE GENOMIC DNA]</scope>
</reference>
<dbReference type="OrthoDB" id="2113814at2759"/>
<feature type="coiled-coil region" evidence="2">
    <location>
        <begin position="114"/>
        <end position="141"/>
    </location>
</feature>
<dbReference type="STRING" id="75743.A0A401NT60"/>
<protein>
    <recommendedName>
        <fullName evidence="3">Translin-associated factor X-interacting protein 1 N-terminal domain-containing protein</fullName>
    </recommendedName>
</protein>
<feature type="domain" description="Translin-associated factor X-interacting protein 1 N-terminal" evidence="3">
    <location>
        <begin position="35"/>
        <end position="142"/>
    </location>
</feature>
<dbReference type="Pfam" id="PF15739">
    <property type="entry name" value="TSNAXIP1_N"/>
    <property type="match status" value="1"/>
</dbReference>
<proteinExistence type="predicted"/>
<name>A0A401NT60_SCYTO</name>
<evidence type="ECO:0000256" key="2">
    <source>
        <dbReference type="SAM" id="Coils"/>
    </source>
</evidence>
<keyword evidence="5" id="KW-1185">Reference proteome</keyword>
<accession>A0A401NT60</accession>
<keyword evidence="1 2" id="KW-0175">Coiled coil</keyword>
<comment type="caution">
    <text evidence="4">The sequence shown here is derived from an EMBL/GenBank/DDBJ whole genome shotgun (WGS) entry which is preliminary data.</text>
</comment>
<evidence type="ECO:0000259" key="3">
    <source>
        <dbReference type="Pfam" id="PF15739"/>
    </source>
</evidence>